<name>A0A0G0LSV1_UNCC2</name>
<dbReference type="EMBL" id="LBVV01000005">
    <property type="protein sequence ID" value="KKQ95023.1"/>
    <property type="molecule type" value="Genomic_DNA"/>
</dbReference>
<dbReference type="InterPro" id="IPR052913">
    <property type="entry name" value="Glycopeptide_resist_protein"/>
</dbReference>
<gene>
    <name evidence="3" type="ORF">UT18_C0005G0033</name>
</gene>
<dbReference type="InterPro" id="IPR038054">
    <property type="entry name" value="LD_TPept-like_central_sf"/>
</dbReference>
<evidence type="ECO:0000256" key="1">
    <source>
        <dbReference type="SAM" id="Phobius"/>
    </source>
</evidence>
<feature type="domain" description="YoaR-like putative peptidoglycan binding" evidence="2">
    <location>
        <begin position="257"/>
        <end position="325"/>
    </location>
</feature>
<protein>
    <submittedName>
        <fullName evidence="3">VanW family protein</fullName>
    </submittedName>
</protein>
<evidence type="ECO:0000313" key="3">
    <source>
        <dbReference type="EMBL" id="KKQ95023.1"/>
    </source>
</evidence>
<keyword evidence="1" id="KW-0472">Membrane</keyword>
<reference evidence="3 4" key="1">
    <citation type="journal article" date="2015" name="Nature">
        <title>rRNA introns, odd ribosomes, and small enigmatic genomes across a large radiation of phyla.</title>
        <authorList>
            <person name="Brown C.T."/>
            <person name="Hug L.A."/>
            <person name="Thomas B.C."/>
            <person name="Sharon I."/>
            <person name="Castelle C.J."/>
            <person name="Singh A."/>
            <person name="Wilkins M.J."/>
            <person name="Williams K.H."/>
            <person name="Banfield J.F."/>
        </authorList>
    </citation>
    <scope>NUCLEOTIDE SEQUENCE [LARGE SCALE GENOMIC DNA]</scope>
</reference>
<dbReference type="PANTHER" id="PTHR35788:SF1">
    <property type="entry name" value="EXPORTED PROTEIN"/>
    <property type="match status" value="1"/>
</dbReference>
<dbReference type="InterPro" id="IPR007391">
    <property type="entry name" value="Vancomycin_resist_VanW"/>
</dbReference>
<comment type="caution">
    <text evidence="3">The sequence shown here is derived from an EMBL/GenBank/DDBJ whole genome shotgun (WGS) entry which is preliminary data.</text>
</comment>
<feature type="domain" description="YoaR-like putative peptidoglycan binding" evidence="2">
    <location>
        <begin position="75"/>
        <end position="180"/>
    </location>
</feature>
<evidence type="ECO:0000313" key="4">
    <source>
        <dbReference type="Proteomes" id="UP000034207"/>
    </source>
</evidence>
<evidence type="ECO:0000259" key="2">
    <source>
        <dbReference type="Pfam" id="PF12229"/>
    </source>
</evidence>
<dbReference type="InterPro" id="IPR022029">
    <property type="entry name" value="YoaR-like_PG-bd"/>
</dbReference>
<sequence length="570" mass="63714">MKKINYKDNLNLNFAVIIFILSLLFLIGTINNGNLIFKNTSVAGINLSGKNKTEAKKTLQDAVKNYEGFKFGDKTILPQEAGVNFDVESTLNKVYFYGRNSSLPVGLWERMAANFTKRNYELETKIDEKQLSSFLSKKTDDYNTASEDYSLAWDNGLKIKPEIPGKRLLITDTKEQMLENARFLKDDQALKTETVTTNKSVKDLESANLFKQTESSITVVLDSRKWEINPATLAEWIIFENSTQNAGLSSYIWPFLKPTSFKLSLDDNKINIFLEKIAKEVNITPQNAMLTIVDGKATVFAPSRDGYMVDVADGNSKIKDAFIADDRTASLKVNKKPAEVREDNLNNLGIKELIATGTSNFVGSPSNRVHNVKNGASKFSGLIIDPGQIFSFNKLVGAVDASTGYVEGLVIKDFKTVPEYGGGLCQVSTTMFRTALNAGLPIIERYPHAYPVQYYSPVGTDSTVYDPNPDLKFKNDTDAHILIQYNVTGTILKFEFYGTKTAKTVKFSGNEDGSAAVDRAENLKPTIFDQDKKGKGSLTALWWRFIYEGNKLVRQDKFYSAYDSPDKYPH</sequence>
<dbReference type="Pfam" id="PF04294">
    <property type="entry name" value="VanW"/>
    <property type="match status" value="1"/>
</dbReference>
<dbReference type="STRING" id="1618345.UT18_C0005G0033"/>
<dbReference type="AlphaFoldDB" id="A0A0G0LSV1"/>
<dbReference type="PANTHER" id="PTHR35788">
    <property type="entry name" value="EXPORTED PROTEIN-RELATED"/>
    <property type="match status" value="1"/>
</dbReference>
<accession>A0A0G0LSV1</accession>
<organism evidence="3 4">
    <name type="scientific">candidate division CPR2 bacterium GW2011_GWC2_39_10</name>
    <dbReference type="NCBI Taxonomy" id="1618345"/>
    <lineage>
        <taxon>Bacteria</taxon>
        <taxon>Bacteria division CPR2</taxon>
    </lineage>
</organism>
<keyword evidence="1" id="KW-0812">Transmembrane</keyword>
<keyword evidence="1" id="KW-1133">Transmembrane helix</keyword>
<feature type="transmembrane region" description="Helical" evidence="1">
    <location>
        <begin position="12"/>
        <end position="30"/>
    </location>
</feature>
<dbReference type="Proteomes" id="UP000034207">
    <property type="component" value="Unassembled WGS sequence"/>
</dbReference>
<dbReference type="Gene3D" id="3.10.20.800">
    <property type="match status" value="1"/>
</dbReference>
<dbReference type="Pfam" id="PF12229">
    <property type="entry name" value="PG_binding_4"/>
    <property type="match status" value="2"/>
</dbReference>
<dbReference type="PATRIC" id="fig|1618345.3.peg.284"/>
<proteinExistence type="predicted"/>